<organism evidence="1">
    <name type="scientific">Philodina roseola</name>
    <name type="common">Rotifer</name>
    <dbReference type="NCBI Taxonomy" id="96448"/>
    <lineage>
        <taxon>Eukaryota</taxon>
        <taxon>Metazoa</taxon>
        <taxon>Spiralia</taxon>
        <taxon>Gnathifera</taxon>
        <taxon>Rotifera</taxon>
        <taxon>Eurotatoria</taxon>
        <taxon>Bdelloidea</taxon>
        <taxon>Philodinida</taxon>
        <taxon>Philodinidae</taxon>
        <taxon>Philodina</taxon>
    </lineage>
</organism>
<name>B6S373_PHIRO</name>
<dbReference type="EMBL" id="EU637022">
    <property type="protein sequence ID" value="ACI90393.1"/>
    <property type="molecule type" value="Genomic_DNA"/>
</dbReference>
<dbReference type="AlphaFoldDB" id="B6S373"/>
<reference evidence="1" key="1">
    <citation type="submission" date="2008-04" db="EMBL/GenBank/DDBJ databases">
        <title>Hox genes are not clustered in the bdelloid rotifer Philodina roseola.</title>
        <authorList>
            <person name="Mark Welch J.L."/>
            <person name="Mark Welch D.B."/>
        </authorList>
    </citation>
    <scope>NUCLEOTIDE SEQUENCE</scope>
</reference>
<proteinExistence type="predicted"/>
<protein>
    <submittedName>
        <fullName evidence="1">Uncharacterized protein</fullName>
    </submittedName>
</protein>
<evidence type="ECO:0000313" key="1">
    <source>
        <dbReference type="EMBL" id="ACI90393.1"/>
    </source>
</evidence>
<accession>B6S373</accession>
<sequence length="223" mass="26283">MADVIADFFKRFTSEIFGGTGIKNSQKKNSSSSVISHMKKPQIRAVLLNSSQIEFGNTCEQLVNVAFEMSQTSSKTMKTCTEITQYIQRELRKQYPKEKFYVIIGENNHFGFAVTDAQYLAEIEQERYRVLIFTTRRGAQLQFDTHDANSQMPLVFSSQFTIVFSRSHWDLFVHWRYQEQWQCHFLVDLVYHHQIFQLEDPNLSLENSFHLTFLCLCLLIYCW</sequence>